<dbReference type="Pfam" id="PF12416">
    <property type="entry name" value="DUF3668"/>
    <property type="match status" value="1"/>
</dbReference>
<keyword evidence="1" id="KW-0175">Coiled coil</keyword>
<sequence>MSKNIEKYLLVVSFLEGENFPNRSAKFIIEAKFDGEQLSTDPVDHNETIEINQELAWGLDKKSLQLHKLQRSCIKANCFSVTDTSKENIGYIVLDIRSAPEAHGKAKFFPLLQSKYSKLKPQIKVNIYIEEDPSNQDDKAQIEISEKKIDSRPTSSHSTRSQNDPEIKPLQISLNENEGYFNVGKPNHNAHTFVLTITVAFARNLVRLLTSSDQYSTSNFFFMYKFLENQVATKPFGDIISCQINGERSSIRLHSTIEYLKIFFKQLPNLEIFFCSQDRAIGKCYFNWKLILENWTGNSLNSENPIIIDELLKVEAIAPSRASPTPDMTMAPVIGLQIGLFKEQFNETVLSTNEHKTVSQIKTDEDGNNRKSPALSLKQSSQVIFQNDCNTITLDEKPKESVLSLKSGSVKQLTPNENYNYITEEMQLKAAYELQLWKETREKEFEQHLKKTEAKKFQALADAFKQRDIEREILIQKKLKEYNDLEQLLKNSLNEVEKREKQLALNETQISRIKSDLNREYENKLIELREASKRVQEKADHQVMLQKTKIESLEEEIDKLKKKVTEWERKYSDKEAEFSRYKEKENSRPEIRLQSEINVLNLEKIELDRKLDAMTKAKNVYKERWTQVLQEIALMKKREEANAKALLKKQQMELEHMKLKFLSAEENEKLKTDEQHLQSLKNEIEKLKLKNNEKTTLGSDYGSTSCLSNLENLDPNLQNHINRLMEEKETLLRTGVYSNTDAIIVELDKRIKESLNQARNNRIF</sequence>
<dbReference type="OrthoDB" id="332250at2759"/>
<feature type="domain" description="DUF3668" evidence="3">
    <location>
        <begin position="170"/>
        <end position="339"/>
    </location>
</feature>
<dbReference type="Gene3D" id="2.60.40.150">
    <property type="entry name" value="C2 domain"/>
    <property type="match status" value="1"/>
</dbReference>
<dbReference type="GO" id="GO:0005813">
    <property type="term" value="C:centrosome"/>
    <property type="evidence" value="ECO:0007669"/>
    <property type="project" value="TreeGrafter"/>
</dbReference>
<proteinExistence type="predicted"/>
<feature type="coiled-coil region" evidence="1">
    <location>
        <begin position="475"/>
        <end position="584"/>
    </location>
</feature>
<reference evidence="4" key="1">
    <citation type="submission" date="2021-02" db="EMBL/GenBank/DDBJ databases">
        <authorList>
            <person name="Nowell W R."/>
        </authorList>
    </citation>
    <scope>NUCLEOTIDE SEQUENCE</scope>
    <source>
        <strain evidence="4">Ploen Becks lab</strain>
    </source>
</reference>
<organism evidence="4 5">
    <name type="scientific">Brachionus calyciflorus</name>
    <dbReference type="NCBI Taxonomy" id="104777"/>
    <lineage>
        <taxon>Eukaryota</taxon>
        <taxon>Metazoa</taxon>
        <taxon>Spiralia</taxon>
        <taxon>Gnathifera</taxon>
        <taxon>Rotifera</taxon>
        <taxon>Eurotatoria</taxon>
        <taxon>Monogononta</taxon>
        <taxon>Pseudotrocha</taxon>
        <taxon>Ploima</taxon>
        <taxon>Brachionidae</taxon>
        <taxon>Brachionus</taxon>
    </lineage>
</organism>
<gene>
    <name evidence="4" type="ORF">OXX778_LOCUS4960</name>
</gene>
<dbReference type="PANTHER" id="PTHR21574:SF0">
    <property type="entry name" value="CENTROSOMAL PROTEIN OF 120 KDA"/>
    <property type="match status" value="1"/>
</dbReference>
<dbReference type="GO" id="GO:1903724">
    <property type="term" value="P:positive regulation of centriole elongation"/>
    <property type="evidence" value="ECO:0007669"/>
    <property type="project" value="TreeGrafter"/>
</dbReference>
<dbReference type="EMBL" id="CAJNOC010000517">
    <property type="protein sequence ID" value="CAF0771183.1"/>
    <property type="molecule type" value="Genomic_DNA"/>
</dbReference>
<feature type="region of interest" description="Disordered" evidence="2">
    <location>
        <begin position="146"/>
        <end position="169"/>
    </location>
</feature>
<feature type="coiled-coil region" evidence="1">
    <location>
        <begin position="635"/>
        <end position="727"/>
    </location>
</feature>
<dbReference type="InterPro" id="IPR035892">
    <property type="entry name" value="C2_domain_sf"/>
</dbReference>
<evidence type="ECO:0000259" key="3">
    <source>
        <dbReference type="Pfam" id="PF12416"/>
    </source>
</evidence>
<feature type="compositionally biased region" description="Polar residues" evidence="2">
    <location>
        <begin position="152"/>
        <end position="164"/>
    </location>
</feature>
<protein>
    <recommendedName>
        <fullName evidence="3">DUF3668 domain-containing protein</fullName>
    </recommendedName>
</protein>
<name>A0A813QQ58_9BILA</name>
<dbReference type="PANTHER" id="PTHR21574">
    <property type="entry name" value="CENTROSOMAL PROTEIN OF 120 KDA"/>
    <property type="match status" value="1"/>
</dbReference>
<dbReference type="Proteomes" id="UP000663879">
    <property type="component" value="Unassembled WGS sequence"/>
</dbReference>
<evidence type="ECO:0000256" key="2">
    <source>
        <dbReference type="SAM" id="MobiDB-lite"/>
    </source>
</evidence>
<evidence type="ECO:0000313" key="5">
    <source>
        <dbReference type="Proteomes" id="UP000663879"/>
    </source>
</evidence>
<dbReference type="AlphaFoldDB" id="A0A813QQ58"/>
<accession>A0A813QQ58</accession>
<evidence type="ECO:0000313" key="4">
    <source>
        <dbReference type="EMBL" id="CAF0771183.1"/>
    </source>
</evidence>
<dbReference type="InterPro" id="IPR022136">
    <property type="entry name" value="DUF3668"/>
</dbReference>
<dbReference type="InterPro" id="IPR039893">
    <property type="entry name" value="CEP120-like"/>
</dbReference>
<comment type="caution">
    <text evidence="4">The sequence shown here is derived from an EMBL/GenBank/DDBJ whole genome shotgun (WGS) entry which is preliminary data.</text>
</comment>
<evidence type="ECO:0000256" key="1">
    <source>
        <dbReference type="SAM" id="Coils"/>
    </source>
</evidence>
<keyword evidence="5" id="KW-1185">Reference proteome</keyword>